<dbReference type="Proteomes" id="UP000182373">
    <property type="component" value="Chromosome"/>
</dbReference>
<dbReference type="RefSeq" id="WP_072572291.1">
    <property type="nucleotide sequence ID" value="NZ_CP018191.1"/>
</dbReference>
<dbReference type="AlphaFoldDB" id="A0AAC9K9Q5"/>
<dbReference type="InterPro" id="IPR003795">
    <property type="entry name" value="DUF192"/>
</dbReference>
<dbReference type="Pfam" id="PF02643">
    <property type="entry name" value="DUF192"/>
    <property type="match status" value="1"/>
</dbReference>
<dbReference type="Gene3D" id="2.60.120.1140">
    <property type="entry name" value="Protein of unknown function DUF192"/>
    <property type="match status" value="1"/>
</dbReference>
<name>A0AAC9K9Q5_9PROT</name>
<dbReference type="PANTHER" id="PTHR37953">
    <property type="entry name" value="UPF0127 PROTEIN MJ1496"/>
    <property type="match status" value="1"/>
</dbReference>
<keyword evidence="1" id="KW-0732">Signal</keyword>
<sequence length="177" mass="19483">MKRRFLLSVLAASPLIIFAPQAHALDDTKPQQEIKREPLIVHTHDGRSLLFQVEVARTMDQQTIGLMWRKSVPADGGMLFDWNAPRNSQMWMRNTLVPLDMVFINEDGTIRAIAENTVPRSLSVIDSNGPVRATLELAAGTTEKNDIRVGDRITTPAIASMAEAASAPARAPAKKTD</sequence>
<reference evidence="3" key="1">
    <citation type="submission" date="2016-11" db="EMBL/GenBank/DDBJ databases">
        <title>Comparative genomic and phenotypic analysis of Granulibacter bethesdensis clinical isolates from patients with chronic granulomatous disease.</title>
        <authorList>
            <person name="Zarember K.A."/>
            <person name="Porcella S.F."/>
            <person name="Chu J."/>
            <person name="Ding L."/>
            <person name="Dahlstrom E."/>
            <person name="Barbian K."/>
            <person name="Martens C."/>
            <person name="Sykora L."/>
            <person name="Kramer S."/>
            <person name="Pettinato A.M."/>
            <person name="Hong H."/>
            <person name="Wald G."/>
            <person name="Berg L.J."/>
            <person name="Rogge L.S."/>
            <person name="Greenberg D.E."/>
            <person name="Falcone E.L."/>
            <person name="Neves J.F."/>
            <person name="Simoes M.J."/>
            <person name="Casal M."/>
            <person name="Rodriguez-Lopez F.C."/>
            <person name="Zelazny A."/>
            <person name="Gallin J.I."/>
            <person name="Holland S.M."/>
        </authorList>
    </citation>
    <scope>NUCLEOTIDE SEQUENCE [LARGE SCALE GENOMIC DNA]</scope>
    <source>
        <strain evidence="3">NIH9.1</strain>
    </source>
</reference>
<evidence type="ECO:0000313" key="3">
    <source>
        <dbReference type="Proteomes" id="UP000182373"/>
    </source>
</evidence>
<evidence type="ECO:0000313" key="2">
    <source>
        <dbReference type="EMBL" id="APH54179.1"/>
    </source>
</evidence>
<gene>
    <name evidence="2" type="ORF">GbCGDNIH9_0923</name>
</gene>
<feature type="chain" id="PRO_5042088728" evidence="1">
    <location>
        <begin position="25"/>
        <end position="177"/>
    </location>
</feature>
<dbReference type="EMBL" id="CP018191">
    <property type="protein sequence ID" value="APH54179.1"/>
    <property type="molecule type" value="Genomic_DNA"/>
</dbReference>
<dbReference type="InterPro" id="IPR038695">
    <property type="entry name" value="Saro_0823-like_sf"/>
</dbReference>
<accession>A0AAC9K9Q5</accession>
<feature type="signal peptide" evidence="1">
    <location>
        <begin position="1"/>
        <end position="24"/>
    </location>
</feature>
<proteinExistence type="predicted"/>
<organism evidence="2 3">
    <name type="scientific">Granulibacter bethesdensis</name>
    <dbReference type="NCBI Taxonomy" id="364410"/>
    <lineage>
        <taxon>Bacteria</taxon>
        <taxon>Pseudomonadati</taxon>
        <taxon>Pseudomonadota</taxon>
        <taxon>Alphaproteobacteria</taxon>
        <taxon>Acetobacterales</taxon>
        <taxon>Acetobacteraceae</taxon>
        <taxon>Granulibacter</taxon>
    </lineage>
</organism>
<dbReference type="PANTHER" id="PTHR37953:SF1">
    <property type="entry name" value="UPF0127 PROTEIN MJ1496"/>
    <property type="match status" value="1"/>
</dbReference>
<evidence type="ECO:0000256" key="1">
    <source>
        <dbReference type="SAM" id="SignalP"/>
    </source>
</evidence>
<protein>
    <submittedName>
        <fullName evidence="2">Secreted protein</fullName>
    </submittedName>
</protein>